<dbReference type="GO" id="GO:0003677">
    <property type="term" value="F:DNA binding"/>
    <property type="evidence" value="ECO:0007669"/>
    <property type="project" value="InterPro"/>
</dbReference>
<dbReference type="Pfam" id="PF04851">
    <property type="entry name" value="ResIII"/>
    <property type="match status" value="1"/>
</dbReference>
<dbReference type="GO" id="GO:0016787">
    <property type="term" value="F:hydrolase activity"/>
    <property type="evidence" value="ECO:0007669"/>
    <property type="project" value="InterPro"/>
</dbReference>
<dbReference type="AlphaFoldDB" id="A0AAU7EWB9"/>
<protein>
    <submittedName>
        <fullName evidence="3">DEAD/DEAH box helicase family protein</fullName>
    </submittedName>
</protein>
<evidence type="ECO:0000259" key="2">
    <source>
        <dbReference type="PROSITE" id="PS51192"/>
    </source>
</evidence>
<dbReference type="InterPro" id="IPR014001">
    <property type="entry name" value="Helicase_ATP-bd"/>
</dbReference>
<dbReference type="PANTHER" id="PTHR47396">
    <property type="entry name" value="TYPE I RESTRICTION ENZYME ECOKI R PROTEIN"/>
    <property type="match status" value="1"/>
</dbReference>
<dbReference type="PROSITE" id="PS51192">
    <property type="entry name" value="HELICASE_ATP_BIND_1"/>
    <property type="match status" value="1"/>
</dbReference>
<accession>A0AAU7EWB9</accession>
<dbReference type="CDD" id="cd18799">
    <property type="entry name" value="SF2_C_EcoAI-like"/>
    <property type="match status" value="1"/>
</dbReference>
<keyword evidence="1" id="KW-0175">Coiled coil</keyword>
<dbReference type="Gene3D" id="3.40.50.300">
    <property type="entry name" value="P-loop containing nucleotide triphosphate hydrolases"/>
    <property type="match status" value="2"/>
</dbReference>
<proteinExistence type="predicted"/>
<dbReference type="InterPro" id="IPR025285">
    <property type="entry name" value="DUF4145"/>
</dbReference>
<dbReference type="Pfam" id="PF13643">
    <property type="entry name" value="DUF4145"/>
    <property type="match status" value="1"/>
</dbReference>
<keyword evidence="3" id="KW-0347">Helicase</keyword>
<dbReference type="GO" id="GO:0005524">
    <property type="term" value="F:ATP binding"/>
    <property type="evidence" value="ECO:0007669"/>
    <property type="project" value="InterPro"/>
</dbReference>
<keyword evidence="3" id="KW-0547">Nucleotide-binding</keyword>
<keyword evidence="3" id="KW-0067">ATP-binding</keyword>
<dbReference type="GO" id="GO:0004386">
    <property type="term" value="F:helicase activity"/>
    <property type="evidence" value="ECO:0007669"/>
    <property type="project" value="UniProtKB-KW"/>
</dbReference>
<feature type="domain" description="Helicase ATP-binding" evidence="2">
    <location>
        <begin position="385"/>
        <end position="542"/>
    </location>
</feature>
<dbReference type="Gene3D" id="3.90.1570.30">
    <property type="match status" value="1"/>
</dbReference>
<dbReference type="EMBL" id="CP157354">
    <property type="protein sequence ID" value="XBL96001.1"/>
    <property type="molecule type" value="Genomic_DNA"/>
</dbReference>
<keyword evidence="3" id="KW-0378">Hydrolase</keyword>
<reference evidence="3" key="1">
    <citation type="submission" date="2024-05" db="EMBL/GenBank/DDBJ databases">
        <title>Draft genome sequence of Pseudomonas iranensis M7D1.</title>
        <authorList>
            <person name="Miller S.L."/>
            <person name="Nsubuga A."/>
            <person name="Lu N."/>
            <person name="King J."/>
            <person name="Shears P."/>
            <person name="Lawson P.A."/>
        </authorList>
    </citation>
    <scope>NUCLEOTIDE SEQUENCE</scope>
    <source>
        <strain evidence="3">M7D1</strain>
    </source>
</reference>
<dbReference type="InterPro" id="IPR013670">
    <property type="entry name" value="EcoEI_R_C_dom"/>
</dbReference>
<organism evidence="3">
    <name type="scientific">Pseudomonas iranensis</name>
    <dbReference type="NCBI Taxonomy" id="2745503"/>
    <lineage>
        <taxon>Bacteria</taxon>
        <taxon>Pseudomonadati</taxon>
        <taxon>Pseudomonadota</taxon>
        <taxon>Gammaproteobacteria</taxon>
        <taxon>Pseudomonadales</taxon>
        <taxon>Pseudomonadaceae</taxon>
        <taxon>Pseudomonas</taxon>
    </lineage>
</organism>
<evidence type="ECO:0000256" key="1">
    <source>
        <dbReference type="SAM" id="Coils"/>
    </source>
</evidence>
<dbReference type="CDD" id="cd18032">
    <property type="entry name" value="DEXHc_RE_I_III_res"/>
    <property type="match status" value="1"/>
</dbReference>
<sequence length="1159" mass="131100">MTNFQFLAPEFKALLEPAKGAEQLVYSDPRACCMRTRHALEQSVHWLYEHDRDLHMPYDRSLNALLSSREFEELPPPQVLQKMRLIQKAGNQAVHGSGAISFGDAMKLVRELFHVLFWLARTYTRASDPKAITASFDEKRVPQLVSASDAATFTREELKKQEGRLQQQIADQHEVLEKREAAIAHQAATLAEREALLAQVNLDLATTRAELAKAKAANIAVPDTHDYDEADTRRLFIDVLLREAGWENGKNLSIEVPLKGMPNTLEKGFADYVLWGADGKPLAVVEAKRSLKDPDVGQQQAKLYADCLETEKGQRPLIFYTNGNHTWLWDDRRAPPREVQGFYTREELELAVQRRQLQVDLRTLPINKEIVERPYQHRAIRAMAEALSTGRRAGLLTMATGTGKTRTAIALVELLMRANWVKRVLFLADRVALVNQAVSAFKTHLPDSNPVNLVTDKNGQGRVYLSTYPTMMGLIDEMDGEKRRYGIGRFDLVIIDEAHRSVYQKYGAIFRYFDSYLVGLTATPRDEVDRDTYHLFGLETGVPTDAYSLDEAVAAGYLVPPKAHSVPIKFVREGIRYDELSDEEKEHWESLDWGDRADDDGDAPVEVLASEVNKQLFNQHTVDLMLQHMMQNGLKVDGGEKIGKTIIFAVNKEHAKFIARRFDHHYPQYNGEFARVIVHGEPYVQTLIDAFGAKDSRLPQIAISVDMLDTGIDVPQVLNLVFFKAVRSKVKFLQMIGRGTRLCENLFAPGVNKSEFYIFDFCANFEYFNEHPKGVLGGMAEPVGKRLFKARLDLLSLLSGKDTRTPDGIAETIGSSDDLAALRQGVTEELHDEVASMNQDNFIVRTEREHVVRFTDRSVWNDLDAAALGDLRAHVAGLPSERAAEHITTKLFDLICLNLQLAILRSSGEFIAYRDRIRELANQLEVMESIPAIRAELALIQDLQTEEYWQDITLPMIEQIRRKLRGLIQLIERRTSNPVYTMLTDQIGEASEVVLKDFSTGINLAQYRKKVETYIRANENHVAIAKLRHNKPLTPTDLEELERFVYQSEPVESRERFIECFGSDKPLPLFIRSLVGLDRGAALKAFGKFLDGSRYNSQQIRFVEMIIERLTKHGIIEPGQLYEPPFTSLHHEGLDGTFGDSDADGIVAIIAEIHRVAAA</sequence>
<dbReference type="PANTHER" id="PTHR47396:SF1">
    <property type="entry name" value="ATP-DEPENDENT HELICASE IRC3-RELATED"/>
    <property type="match status" value="1"/>
</dbReference>
<dbReference type="InterPro" id="IPR050742">
    <property type="entry name" value="Helicase_Restrict-Modif_Enz"/>
</dbReference>
<dbReference type="Pfam" id="PF08463">
    <property type="entry name" value="EcoEI_R_C"/>
    <property type="match status" value="1"/>
</dbReference>
<dbReference type="SUPFAM" id="SSF52540">
    <property type="entry name" value="P-loop containing nucleoside triphosphate hydrolases"/>
    <property type="match status" value="2"/>
</dbReference>
<gene>
    <name evidence="3" type="ORF">ABHN08_25600</name>
</gene>
<dbReference type="GO" id="GO:0005829">
    <property type="term" value="C:cytosol"/>
    <property type="evidence" value="ECO:0007669"/>
    <property type="project" value="TreeGrafter"/>
</dbReference>
<feature type="coiled-coil region" evidence="1">
    <location>
        <begin position="155"/>
        <end position="217"/>
    </location>
</feature>
<dbReference type="InterPro" id="IPR027417">
    <property type="entry name" value="P-loop_NTPase"/>
</dbReference>
<dbReference type="InterPro" id="IPR006935">
    <property type="entry name" value="Helicase/UvrB_N"/>
</dbReference>
<dbReference type="GO" id="GO:0006304">
    <property type="term" value="P:DNA modification"/>
    <property type="evidence" value="ECO:0007669"/>
    <property type="project" value="InterPro"/>
</dbReference>
<dbReference type="SMART" id="SM00487">
    <property type="entry name" value="DEXDc"/>
    <property type="match status" value="1"/>
</dbReference>
<name>A0AAU7EWB9_9PSED</name>
<evidence type="ECO:0000313" key="3">
    <source>
        <dbReference type="EMBL" id="XBL96001.1"/>
    </source>
</evidence>